<dbReference type="EMBL" id="JAGFBS010000052">
    <property type="protein sequence ID" value="KAG6370397.1"/>
    <property type="molecule type" value="Genomic_DNA"/>
</dbReference>
<sequence length="153" mass="17232">MSLIQIEGVASKEDAQFYLGKSKFSSNLPPCTFGASVRIIRVTRFSLNVQLNALPSRCSTLQVSESPCFPCSLSQGRSLGTSYVGTDAPTGNPVRAYMHTLVYDIYKTFKNTRYLVSLSVRRISTPTNKKDYLVWRHREPVMSHAQFSIQRMV</sequence>
<organism evidence="1 2">
    <name type="scientific">Boletus reticuloceps</name>
    <dbReference type="NCBI Taxonomy" id="495285"/>
    <lineage>
        <taxon>Eukaryota</taxon>
        <taxon>Fungi</taxon>
        <taxon>Dikarya</taxon>
        <taxon>Basidiomycota</taxon>
        <taxon>Agaricomycotina</taxon>
        <taxon>Agaricomycetes</taxon>
        <taxon>Agaricomycetidae</taxon>
        <taxon>Boletales</taxon>
        <taxon>Boletineae</taxon>
        <taxon>Boletaceae</taxon>
        <taxon>Boletoideae</taxon>
        <taxon>Boletus</taxon>
    </lineage>
</organism>
<keyword evidence="2" id="KW-1185">Reference proteome</keyword>
<evidence type="ECO:0000313" key="1">
    <source>
        <dbReference type="EMBL" id="KAG6370397.1"/>
    </source>
</evidence>
<dbReference type="SUPFAM" id="SSF50447">
    <property type="entry name" value="Translation proteins"/>
    <property type="match status" value="1"/>
</dbReference>
<name>A0A8I2YEH0_9AGAM</name>
<reference evidence="1" key="1">
    <citation type="submission" date="2021-03" db="EMBL/GenBank/DDBJ databases">
        <title>Evolutionary innovations through gain and loss of genes in the ectomycorrhizal Boletales.</title>
        <authorList>
            <person name="Wu G."/>
            <person name="Miyauchi S."/>
            <person name="Morin E."/>
            <person name="Yang Z.-L."/>
            <person name="Xu J."/>
            <person name="Martin F.M."/>
        </authorList>
    </citation>
    <scope>NUCLEOTIDE SEQUENCE</scope>
    <source>
        <strain evidence="1">BR01</strain>
    </source>
</reference>
<dbReference type="AlphaFoldDB" id="A0A8I2YEH0"/>
<dbReference type="OrthoDB" id="1166329at2759"/>
<gene>
    <name evidence="1" type="ORF">JVT61DRAFT_12118</name>
</gene>
<evidence type="ECO:0000313" key="2">
    <source>
        <dbReference type="Proteomes" id="UP000683000"/>
    </source>
</evidence>
<accession>A0A8I2YEH0</accession>
<comment type="caution">
    <text evidence="1">The sequence shown here is derived from an EMBL/GenBank/DDBJ whole genome shotgun (WGS) entry which is preliminary data.</text>
</comment>
<protein>
    <submittedName>
        <fullName evidence="1">Uncharacterized protein</fullName>
    </submittedName>
</protein>
<proteinExistence type="predicted"/>
<dbReference type="InterPro" id="IPR009000">
    <property type="entry name" value="Transl_B-barrel_sf"/>
</dbReference>
<dbReference type="Proteomes" id="UP000683000">
    <property type="component" value="Unassembled WGS sequence"/>
</dbReference>